<dbReference type="Proteomes" id="UP000182652">
    <property type="component" value="Unassembled WGS sequence"/>
</dbReference>
<keyword evidence="2" id="KW-1185">Reference proteome</keyword>
<protein>
    <submittedName>
        <fullName evidence="1">Transcriptional regulator, AbiEi antitoxin, Type IV TA system</fullName>
    </submittedName>
</protein>
<reference evidence="1 2" key="1">
    <citation type="submission" date="2016-10" db="EMBL/GenBank/DDBJ databases">
        <authorList>
            <person name="de Groot N.N."/>
        </authorList>
    </citation>
    <scope>NUCLEOTIDE SEQUENCE [LARGE SCALE GENOMIC DNA]</scope>
    <source>
        <strain evidence="1 2">DSM 10495</strain>
    </source>
</reference>
<sequence>MEFPEFTFLTVGRGTDPRTARNLSRNFAAGRLVRLRRGVYIPIEEWLGTTSWGRYAASTASLGLPGPAPVFCRETALSLHGFSLARVPLTVEYLTDSLSSWGRRPSPRLYGDMPAAAKAWGRIQPDTRRVLPTGFRDARRPGAERKPTRLSVAHLGVVLPLQRLEAVLLDTLHRMAFPDAIVVVDAIAAHDSRIKSPCSLEGLAASLAGLPSGAARDRTGKVLRFADPAAESVGESFSRAVIEQLGFEVPESQFRVMGPCGEVARTDFYWRSRKLVGEFDGIMKYSRSRDFSGKDPAQVVVEEKVREDRIRAEGYQVVRWVWGELMKPELLRGKLLRAGVPRR</sequence>
<dbReference type="STRING" id="156980.SAMN04489745_0394"/>
<organism evidence="1 2">
    <name type="scientific">Arthrobacter woluwensis</name>
    <dbReference type="NCBI Taxonomy" id="156980"/>
    <lineage>
        <taxon>Bacteria</taxon>
        <taxon>Bacillati</taxon>
        <taxon>Actinomycetota</taxon>
        <taxon>Actinomycetes</taxon>
        <taxon>Micrococcales</taxon>
        <taxon>Micrococcaceae</taxon>
        <taxon>Arthrobacter</taxon>
    </lineage>
</organism>
<proteinExistence type="predicted"/>
<name>A0A1H4JUW4_9MICC</name>
<evidence type="ECO:0000313" key="1">
    <source>
        <dbReference type="EMBL" id="SEB50003.1"/>
    </source>
</evidence>
<dbReference type="EMBL" id="FNSN01000003">
    <property type="protein sequence ID" value="SEB50003.1"/>
    <property type="molecule type" value="Genomic_DNA"/>
</dbReference>
<accession>A0A1H4JUW4</accession>
<dbReference type="AlphaFoldDB" id="A0A1H4JUW4"/>
<dbReference type="RefSeq" id="WP_066213353.1">
    <property type="nucleotide sequence ID" value="NZ_FNSN01000003.1"/>
</dbReference>
<evidence type="ECO:0000313" key="2">
    <source>
        <dbReference type="Proteomes" id="UP000182652"/>
    </source>
</evidence>
<gene>
    <name evidence="1" type="ORF">SAMN04489745_0394</name>
</gene>